<comment type="caution">
    <text evidence="3">The sequence shown here is derived from an EMBL/GenBank/DDBJ whole genome shotgun (WGS) entry which is preliminary data.</text>
</comment>
<name>A0ABR2L3T7_9EUKA</name>
<gene>
    <name evidence="3" type="ORF">M9Y10_000287</name>
</gene>
<organism evidence="3 4">
    <name type="scientific">Tritrichomonas musculus</name>
    <dbReference type="NCBI Taxonomy" id="1915356"/>
    <lineage>
        <taxon>Eukaryota</taxon>
        <taxon>Metamonada</taxon>
        <taxon>Parabasalia</taxon>
        <taxon>Tritrichomonadida</taxon>
        <taxon>Tritrichomonadidae</taxon>
        <taxon>Tritrichomonas</taxon>
    </lineage>
</organism>
<dbReference type="InterPro" id="IPR011705">
    <property type="entry name" value="BACK"/>
</dbReference>
<evidence type="ECO:0000313" key="3">
    <source>
        <dbReference type="EMBL" id="KAK8898030.1"/>
    </source>
</evidence>
<feature type="domain" description="BACK" evidence="2">
    <location>
        <begin position="138"/>
        <end position="220"/>
    </location>
</feature>
<dbReference type="SUPFAM" id="SSF49785">
    <property type="entry name" value="Galactose-binding domain-like"/>
    <property type="match status" value="1"/>
</dbReference>
<proteinExistence type="predicted"/>
<dbReference type="EMBL" id="JAPFFF010000001">
    <property type="protein sequence ID" value="KAK8898030.1"/>
    <property type="molecule type" value="Genomic_DNA"/>
</dbReference>
<protein>
    <recommendedName>
        <fullName evidence="2">BACK domain-containing protein</fullName>
    </recommendedName>
</protein>
<reference evidence="3 4" key="1">
    <citation type="submission" date="2024-04" db="EMBL/GenBank/DDBJ databases">
        <title>Tritrichomonas musculus Genome.</title>
        <authorList>
            <person name="Alves-Ferreira E."/>
            <person name="Grigg M."/>
            <person name="Lorenzi H."/>
            <person name="Galac M."/>
        </authorList>
    </citation>
    <scope>NUCLEOTIDE SEQUENCE [LARGE SCALE GENOMIC DNA]</scope>
    <source>
        <strain evidence="3 4">EAF2021</strain>
    </source>
</reference>
<feature type="coiled-coil region" evidence="1">
    <location>
        <begin position="244"/>
        <end position="310"/>
    </location>
</feature>
<evidence type="ECO:0000259" key="2">
    <source>
        <dbReference type="Pfam" id="PF07707"/>
    </source>
</evidence>
<dbReference type="Pfam" id="PF07707">
    <property type="entry name" value="BACK"/>
    <property type="match status" value="1"/>
</dbReference>
<keyword evidence="1" id="KW-0175">Coiled coil</keyword>
<dbReference type="Proteomes" id="UP001470230">
    <property type="component" value="Unassembled WGS sequence"/>
</dbReference>
<dbReference type="Gene3D" id="2.60.120.260">
    <property type="entry name" value="Galactose-binding domain-like"/>
    <property type="match status" value="2"/>
</dbReference>
<evidence type="ECO:0000256" key="1">
    <source>
        <dbReference type="SAM" id="Coils"/>
    </source>
</evidence>
<accession>A0ABR2L3T7</accession>
<evidence type="ECO:0000313" key="4">
    <source>
        <dbReference type="Proteomes" id="UP001470230"/>
    </source>
</evidence>
<sequence length="647" mass="75556">MPNKKVIRSQKEFPDTHCFVYENKRYPFKINFFNLSSDYFLTNSEEIEYNEDVDLIEEDIGKKLNIQAQTIVDFFNYVQHEEITVDNENVIALHFLSKKYEIEELIESTREYILCNCEDLAIKVLSICEYDSSLQDDTYEDIICHNFSQYIKKEELLSLPVCKLHRIISKYSKLESEEVTWKEMNDFIVKKIEKDGREASALLSFARFDAENIEFIETLVEQYSMKVDFSFIDVSIFCTFLEMKKRQEKEKEELSRANLRLKRENEEKDRIISSLESKLQFQETTSGIEMRKKNEEISSLEDQIARSSKEQEDKIISLRREFEEEISSFKNQILVSSRRYFRTEKSKEGPGILSELKTKQKTPFDRLFVASQSSADIYNLLVPHTDDSFCTTDKGSSFIEFELEAAVTISGVKIFSSYESFPKSFDILVEGETVKSVREARELNGKYKDMTVSFAPIRGRKVRFTQTGPNWDEGNNYLFIKGIELLSTDSKYSGGVFSTLVSESENKDPHKCPVIISASSFDFNSFHSINAKHNTCTNYNYENSWFQVELTRGTAVLNGFRLKRCSLNKLRSYKVICTDDSSKPESSWTTLIEINEETKNEHELLDIYEFSQPSPPTRFVRLVQTGQDWNNDLNLMFIHFDLFGEYF</sequence>
<dbReference type="Gene3D" id="1.25.40.420">
    <property type="match status" value="1"/>
</dbReference>
<keyword evidence="4" id="KW-1185">Reference proteome</keyword>
<dbReference type="InterPro" id="IPR008979">
    <property type="entry name" value="Galactose-bd-like_sf"/>
</dbReference>